<dbReference type="EMBL" id="CM055113">
    <property type="protein sequence ID" value="KAJ7516252.1"/>
    <property type="molecule type" value="Genomic_DNA"/>
</dbReference>
<dbReference type="Proteomes" id="UP001162992">
    <property type="component" value="Chromosome 22"/>
</dbReference>
<proteinExistence type="predicted"/>
<sequence length="121" mass="13238">MKNLESICDDAVKKVASCGNLETVSRKLEGPCEGLEVGSQYRVKGVLPTLGEKALLNLVVGVQCAGNRLQSSRTSVNYGRACKSFALVMYFESQELDAAHRLSMDMTLIKVPFAYLVLRHA</sequence>
<evidence type="ECO:0000313" key="2">
    <source>
        <dbReference type="Proteomes" id="UP001162992"/>
    </source>
</evidence>
<comment type="caution">
    <text evidence="1">The sequence shown here is derived from an EMBL/GenBank/DDBJ whole genome shotgun (WGS) entry which is preliminary data.</text>
</comment>
<name>A0ACC2AFA8_DIPCM</name>
<keyword evidence="2" id="KW-1185">Reference proteome</keyword>
<organism evidence="1 2">
    <name type="scientific">Diphasiastrum complanatum</name>
    <name type="common">Issler's clubmoss</name>
    <name type="synonym">Lycopodium complanatum</name>
    <dbReference type="NCBI Taxonomy" id="34168"/>
    <lineage>
        <taxon>Eukaryota</taxon>
        <taxon>Viridiplantae</taxon>
        <taxon>Streptophyta</taxon>
        <taxon>Embryophyta</taxon>
        <taxon>Tracheophyta</taxon>
        <taxon>Lycopodiopsida</taxon>
        <taxon>Lycopodiales</taxon>
        <taxon>Lycopodiaceae</taxon>
        <taxon>Lycopodioideae</taxon>
        <taxon>Diphasiastrum</taxon>
    </lineage>
</organism>
<gene>
    <name evidence="1" type="ORF">O6H91_22G049600</name>
</gene>
<protein>
    <submittedName>
        <fullName evidence="1">Uncharacterized protein</fullName>
    </submittedName>
</protein>
<evidence type="ECO:0000313" key="1">
    <source>
        <dbReference type="EMBL" id="KAJ7516252.1"/>
    </source>
</evidence>
<accession>A0ACC2AFA8</accession>
<reference evidence="2" key="1">
    <citation type="journal article" date="2024" name="Proc. Natl. Acad. Sci. U.S.A.">
        <title>Extraordinary preservation of gene collinearity over three hundred million years revealed in homosporous lycophytes.</title>
        <authorList>
            <person name="Li C."/>
            <person name="Wickell D."/>
            <person name="Kuo L.Y."/>
            <person name="Chen X."/>
            <person name="Nie B."/>
            <person name="Liao X."/>
            <person name="Peng D."/>
            <person name="Ji J."/>
            <person name="Jenkins J."/>
            <person name="Williams M."/>
            <person name="Shu S."/>
            <person name="Plott C."/>
            <person name="Barry K."/>
            <person name="Rajasekar S."/>
            <person name="Grimwood J."/>
            <person name="Han X."/>
            <person name="Sun S."/>
            <person name="Hou Z."/>
            <person name="He W."/>
            <person name="Dai G."/>
            <person name="Sun C."/>
            <person name="Schmutz J."/>
            <person name="Leebens-Mack J.H."/>
            <person name="Li F.W."/>
            <person name="Wang L."/>
        </authorList>
    </citation>
    <scope>NUCLEOTIDE SEQUENCE [LARGE SCALE GENOMIC DNA]</scope>
    <source>
        <strain evidence="2">cv. PW_Plant_1</strain>
    </source>
</reference>